<dbReference type="EMBL" id="AP022560">
    <property type="protein sequence ID" value="BBX03020.1"/>
    <property type="molecule type" value="Genomic_DNA"/>
</dbReference>
<proteinExistence type="predicted"/>
<protein>
    <recommendedName>
        <fullName evidence="2">Insertion element IS150 protein InsJ-like helix-turn-helix domain-containing protein</fullName>
    </recommendedName>
</protein>
<evidence type="ECO:0000313" key="3">
    <source>
        <dbReference type="EMBL" id="BBX03020.1"/>
    </source>
</evidence>
<dbReference type="InterPro" id="IPR055247">
    <property type="entry name" value="InsJ-like_HTH"/>
</dbReference>
<evidence type="ECO:0000313" key="5">
    <source>
        <dbReference type="Proteomes" id="UP000466681"/>
    </source>
</evidence>
<dbReference type="Gene3D" id="1.10.10.10">
    <property type="entry name" value="Winged helix-like DNA-binding domain superfamily/Winged helix DNA-binding domain"/>
    <property type="match status" value="1"/>
</dbReference>
<dbReference type="KEGG" id="mmor:MMOR_44060"/>
<dbReference type="InterPro" id="IPR009057">
    <property type="entry name" value="Homeodomain-like_sf"/>
</dbReference>
<evidence type="ECO:0000256" key="1">
    <source>
        <dbReference type="SAM" id="MobiDB-lite"/>
    </source>
</evidence>
<reference evidence="3 5" key="1">
    <citation type="journal article" date="2019" name="Emerg. Microbes Infect.">
        <title>Comprehensive subspecies identification of 175 nontuberculous mycobacteria species based on 7547 genomic profiles.</title>
        <authorList>
            <person name="Matsumoto Y."/>
            <person name="Kinjo T."/>
            <person name="Motooka D."/>
            <person name="Nabeya D."/>
            <person name="Jung N."/>
            <person name="Uechi K."/>
            <person name="Horii T."/>
            <person name="Iida T."/>
            <person name="Fujita J."/>
            <person name="Nakamura S."/>
        </authorList>
    </citation>
    <scope>NUCLEOTIDE SEQUENCE [LARGE SCALE GENOMIC DNA]</scope>
    <source>
        <strain evidence="3 5">JCM 6375</strain>
    </source>
</reference>
<organism evidence="3 5">
    <name type="scientific">Mycolicibacterium moriokaense</name>
    <dbReference type="NCBI Taxonomy" id="39691"/>
    <lineage>
        <taxon>Bacteria</taxon>
        <taxon>Bacillati</taxon>
        <taxon>Actinomycetota</taxon>
        <taxon>Actinomycetes</taxon>
        <taxon>Mycobacteriales</taxon>
        <taxon>Mycobacteriaceae</taxon>
        <taxon>Mycolicibacterium</taxon>
    </lineage>
</organism>
<gene>
    <name evidence="3" type="ORF">MMOR_39560</name>
    <name evidence="4" type="ORF">MMOR_44060</name>
</gene>
<feature type="domain" description="Insertion element IS150 protein InsJ-like helix-turn-helix" evidence="2">
    <location>
        <begin position="13"/>
        <end position="63"/>
    </location>
</feature>
<evidence type="ECO:0000259" key="2">
    <source>
        <dbReference type="Pfam" id="PF13518"/>
    </source>
</evidence>
<dbReference type="InterPro" id="IPR036388">
    <property type="entry name" value="WH-like_DNA-bd_sf"/>
</dbReference>
<accession>A0AAD1HDY5</accession>
<dbReference type="KEGG" id="mmor:MMOR_39560"/>
<dbReference type="EMBL" id="AP022560">
    <property type="protein sequence ID" value="BBX03470.1"/>
    <property type="molecule type" value="Genomic_DNA"/>
</dbReference>
<reference evidence="3" key="2">
    <citation type="submission" date="2020-02" db="EMBL/GenBank/DDBJ databases">
        <authorList>
            <person name="Matsumoto Y."/>
            <person name="Motooka D."/>
            <person name="Nakamura S."/>
        </authorList>
    </citation>
    <scope>NUCLEOTIDE SEQUENCE</scope>
    <source>
        <strain evidence="3">JCM 6375</strain>
    </source>
</reference>
<dbReference type="Pfam" id="PF13518">
    <property type="entry name" value="HTH_28"/>
    <property type="match status" value="1"/>
</dbReference>
<evidence type="ECO:0000313" key="4">
    <source>
        <dbReference type="EMBL" id="BBX03470.1"/>
    </source>
</evidence>
<keyword evidence="5" id="KW-1185">Reference proteome</keyword>
<dbReference type="SUPFAM" id="SSF46689">
    <property type="entry name" value="Homeodomain-like"/>
    <property type="match status" value="1"/>
</dbReference>
<name>A0AAD1HDY5_9MYCO</name>
<dbReference type="AlphaFoldDB" id="A0AAD1HDY5"/>
<dbReference type="Proteomes" id="UP000466681">
    <property type="component" value="Chromosome"/>
</dbReference>
<sequence>MSHRNARTTLHGRMLIVQRHQQGWPQAHIAAAMGISRKCVHTWISRYAAEGEAGLHDRSSRPHHSPSRTSARVERQVMPRGANIVGARTGWVLNWALRPGPWDGFCAVALCPTCVTAIR</sequence>
<feature type="region of interest" description="Disordered" evidence="1">
    <location>
        <begin position="54"/>
        <end position="74"/>
    </location>
</feature>